<name>A0A8X8KFT4_ACIGI</name>
<evidence type="ECO:0000313" key="1">
    <source>
        <dbReference type="EMBL" id="MCF0265376.1"/>
    </source>
</evidence>
<dbReference type="AlphaFoldDB" id="A0A8X8KFT4"/>
<dbReference type="Proteomes" id="UP000887320">
    <property type="component" value="Unassembled WGS sequence"/>
</dbReference>
<gene>
    <name evidence="1" type="ORF">KW868_13035</name>
</gene>
<sequence length="202" mass="23995">MNIESTIKKHWHETSYVKLVESIQYIAQNYHDVYALALYYYCDDDEPCFPKVELNFNTIEQFESQISEASSQAEAKWNYAYWLQEPSWDIGGENDQLLAQWFEQTPFYYSQKQMEYAEQEDDALFNELLEKGEQFAQLFITQIIKMVQQLFSENILQDTFGKNLPVIIHELEYYEEPISWTKRANPSALINEFMDACESDFS</sequence>
<dbReference type="EMBL" id="JAHWXT010000004">
    <property type="protein sequence ID" value="MCF0265376.1"/>
    <property type="molecule type" value="Genomic_DNA"/>
</dbReference>
<organism evidence="1 2">
    <name type="scientific">Acinetobacter guillouiae</name>
    <name type="common">Acinetobacter genomosp. 11</name>
    <dbReference type="NCBI Taxonomy" id="106649"/>
    <lineage>
        <taxon>Bacteria</taxon>
        <taxon>Pseudomonadati</taxon>
        <taxon>Pseudomonadota</taxon>
        <taxon>Gammaproteobacteria</taxon>
        <taxon>Moraxellales</taxon>
        <taxon>Moraxellaceae</taxon>
        <taxon>Acinetobacter</taxon>
    </lineage>
</organism>
<reference evidence="1" key="1">
    <citation type="submission" date="2021-07" db="EMBL/GenBank/DDBJ databases">
        <authorList>
            <person name="Fernandez M."/>
            <person name="Pereira P."/>
            <person name="Torres Tejerizo G.A."/>
            <person name="Gonzalez P."/>
            <person name="Agostini E."/>
        </authorList>
    </citation>
    <scope>NUCLEOTIDE SEQUENCE</scope>
    <source>
        <strain evidence="1">SFC 500-1A</strain>
    </source>
</reference>
<comment type="caution">
    <text evidence="1">The sequence shown here is derived from an EMBL/GenBank/DDBJ whole genome shotgun (WGS) entry which is preliminary data.</text>
</comment>
<accession>A0A8X8KFT4</accession>
<dbReference type="RefSeq" id="WP_234623587.1">
    <property type="nucleotide sequence ID" value="NZ_JAHWXT010000004.1"/>
</dbReference>
<evidence type="ECO:0000313" key="2">
    <source>
        <dbReference type="Proteomes" id="UP000887320"/>
    </source>
</evidence>
<protein>
    <submittedName>
        <fullName evidence="1">DUF4303 domain-containing protein</fullName>
    </submittedName>
</protein>
<proteinExistence type="predicted"/>